<feature type="transmembrane region" description="Helical" evidence="1">
    <location>
        <begin position="118"/>
        <end position="135"/>
    </location>
</feature>
<evidence type="ECO:0000313" key="2">
    <source>
        <dbReference type="EMBL" id="KKP37156.1"/>
    </source>
</evidence>
<dbReference type="AlphaFoldDB" id="A0A0F9ZEC3"/>
<name>A0A0F9ZEC3_9BACT</name>
<comment type="caution">
    <text evidence="2">The sequence shown here is derived from an EMBL/GenBank/DDBJ whole genome shotgun (WGS) entry which is preliminary data.</text>
</comment>
<keyword evidence="1" id="KW-1133">Transmembrane helix</keyword>
<evidence type="ECO:0000313" key="3">
    <source>
        <dbReference type="Proteomes" id="UP000034349"/>
    </source>
</evidence>
<protein>
    <submittedName>
        <fullName evidence="2">Uncharacterized protein</fullName>
    </submittedName>
</protein>
<keyword evidence="1" id="KW-0812">Transmembrane</keyword>
<keyword evidence="1" id="KW-0472">Membrane</keyword>
<sequence>MKPSDKKKKTVSELIQLCQTMDPDLLYCWPKRKVTRDWLAETASVLKNLDEGDYQKFTQLSNIISPTEQREERKKAAYEIDNFIRNKTADYKRYDFSYLDKNSSLLSKISIPKWISDNLMQIIVAIIIAVILAWLKLK</sequence>
<accession>A0A0F9ZEC3</accession>
<proteinExistence type="predicted"/>
<gene>
    <name evidence="2" type="ORF">UR23_C0006G0003</name>
</gene>
<dbReference type="Proteomes" id="UP000034349">
    <property type="component" value="Unassembled WGS sequence"/>
</dbReference>
<dbReference type="EMBL" id="LBOK01000006">
    <property type="protein sequence ID" value="KKP37156.1"/>
    <property type="molecule type" value="Genomic_DNA"/>
</dbReference>
<evidence type="ECO:0000256" key="1">
    <source>
        <dbReference type="SAM" id="Phobius"/>
    </source>
</evidence>
<organism evidence="2 3">
    <name type="scientific">Candidatus Roizmanbacteria bacterium GW2011_GWA2_32_13</name>
    <dbReference type="NCBI Taxonomy" id="1618475"/>
    <lineage>
        <taxon>Bacteria</taxon>
        <taxon>Candidatus Roizmaniibacteriota</taxon>
    </lineage>
</organism>
<reference evidence="2 3" key="1">
    <citation type="journal article" date="2015" name="Nature">
        <title>rRNA introns, odd ribosomes, and small enigmatic genomes across a large radiation of phyla.</title>
        <authorList>
            <person name="Brown C.T."/>
            <person name="Hug L.A."/>
            <person name="Thomas B.C."/>
            <person name="Sharon I."/>
            <person name="Castelle C.J."/>
            <person name="Singh A."/>
            <person name="Wilkins M.J."/>
            <person name="Williams K.H."/>
            <person name="Banfield J.F."/>
        </authorList>
    </citation>
    <scope>NUCLEOTIDE SEQUENCE [LARGE SCALE GENOMIC DNA]</scope>
</reference>